<organism evidence="18">
    <name type="scientific">Buchnera aphidicola</name>
    <name type="common">Anoecia corni</name>
    <dbReference type="NCBI Taxonomy" id="2994477"/>
    <lineage>
        <taxon>Bacteria</taxon>
        <taxon>Pseudomonadati</taxon>
        <taxon>Pseudomonadota</taxon>
        <taxon>Gammaproteobacteria</taxon>
        <taxon>Enterobacterales</taxon>
        <taxon>Erwiniaceae</taxon>
        <taxon>Buchnera</taxon>
    </lineage>
</organism>
<evidence type="ECO:0000256" key="10">
    <source>
        <dbReference type="ARBA" id="ARBA00025012"/>
    </source>
</evidence>
<dbReference type="Gene3D" id="1.10.40.30">
    <property type="entry name" value="Fumarase/aspartase (C-terminal domain)"/>
    <property type="match status" value="1"/>
</dbReference>
<dbReference type="GO" id="GO:0006188">
    <property type="term" value="P:IMP biosynthetic process"/>
    <property type="evidence" value="ECO:0007669"/>
    <property type="project" value="InterPro"/>
</dbReference>
<dbReference type="InterPro" id="IPR047136">
    <property type="entry name" value="PurB_bact"/>
</dbReference>
<evidence type="ECO:0000256" key="4">
    <source>
        <dbReference type="ARBA" id="ARBA00011668"/>
    </source>
</evidence>
<dbReference type="Pfam" id="PF00206">
    <property type="entry name" value="Lyase_1"/>
    <property type="match status" value="1"/>
</dbReference>
<dbReference type="NCBIfam" id="TIGR00928">
    <property type="entry name" value="purB"/>
    <property type="match status" value="1"/>
</dbReference>
<keyword evidence="7 14" id="KW-0658">Purine biosynthesis</keyword>
<evidence type="ECO:0000256" key="11">
    <source>
        <dbReference type="ARBA" id="ARBA00030717"/>
    </source>
</evidence>
<dbReference type="InterPro" id="IPR024083">
    <property type="entry name" value="Fumarase/histidase_N"/>
</dbReference>
<protein>
    <recommendedName>
        <fullName evidence="6 13">Adenylosuccinate lyase</fullName>
        <shortName evidence="14">ASL</shortName>
        <ecNumber evidence="5 13">4.3.2.2</ecNumber>
    </recommendedName>
    <alternativeName>
        <fullName evidence="11 14">Adenylosuccinase</fullName>
    </alternativeName>
</protein>
<accession>A0AAT9IGP9</accession>
<comment type="pathway">
    <text evidence="1 14">Purine metabolism; IMP biosynthesis via de novo pathway; 5-amino-1-(5-phospho-D-ribosyl)imidazole-4-carboxamide from 5-amino-1-(5-phospho-D-ribosyl)imidazole-4-carboxylate: step 2/2.</text>
</comment>
<evidence type="ECO:0000313" key="18">
    <source>
        <dbReference type="EMBL" id="CAL4042899.1"/>
    </source>
</evidence>
<evidence type="ECO:0000259" key="16">
    <source>
        <dbReference type="Pfam" id="PF00206"/>
    </source>
</evidence>
<evidence type="ECO:0000256" key="12">
    <source>
        <dbReference type="ARBA" id="ARBA00049115"/>
    </source>
</evidence>
<comment type="similarity">
    <text evidence="3 14">Belongs to the lyase 1 family. Adenylosuccinate lyase subfamily.</text>
</comment>
<comment type="catalytic activity">
    <reaction evidence="12">
        <text>N(6)-(1,2-dicarboxyethyl)-AMP = fumarate + AMP</text>
        <dbReference type="Rhea" id="RHEA:16853"/>
        <dbReference type="ChEBI" id="CHEBI:29806"/>
        <dbReference type="ChEBI" id="CHEBI:57567"/>
        <dbReference type="ChEBI" id="CHEBI:456215"/>
        <dbReference type="EC" id="4.3.2.2"/>
    </reaction>
    <physiologicalReaction direction="left-to-right" evidence="12">
        <dbReference type="Rhea" id="RHEA:16854"/>
    </physiologicalReaction>
</comment>
<dbReference type="EMBL" id="OZ060371">
    <property type="protein sequence ID" value="CAL4042899.1"/>
    <property type="molecule type" value="Genomic_DNA"/>
</dbReference>
<dbReference type="Pfam" id="PF08328">
    <property type="entry name" value="ASL_C"/>
    <property type="match status" value="1"/>
</dbReference>
<keyword evidence="15" id="KW-0812">Transmembrane</keyword>
<comment type="pathway">
    <text evidence="2 14">Purine metabolism; AMP biosynthesis via de novo pathway; AMP from IMP: step 2/2.</text>
</comment>
<dbReference type="Gene3D" id="1.10.275.10">
    <property type="entry name" value="Fumarase/aspartase (N-terminal domain)"/>
    <property type="match status" value="1"/>
</dbReference>
<dbReference type="PANTHER" id="PTHR43411:SF1">
    <property type="entry name" value="ADENYLOSUCCINATE LYASE"/>
    <property type="match status" value="1"/>
</dbReference>
<dbReference type="InterPro" id="IPR000362">
    <property type="entry name" value="Fumarate_lyase_fam"/>
</dbReference>
<dbReference type="AlphaFoldDB" id="A0AAT9IGP9"/>
<evidence type="ECO:0000256" key="5">
    <source>
        <dbReference type="ARBA" id="ARBA00012339"/>
    </source>
</evidence>
<keyword evidence="15" id="KW-0472">Membrane</keyword>
<comment type="function">
    <text evidence="10">Catalyzes two reactions in de novo purine nucleotide biosynthesis. Catalyzes the breakdown of 5-aminoimidazole- (N-succinylocarboxamide) ribotide (SAICAR or 2-[5-amino-1-(5-phospho-beta-D-ribosyl)imidazole-4-carboxamido]succinate) to 5-aminoimidazole-4-carboxamide ribotide (AICAR or 5-amino-1-(5-phospho-beta-D-ribosyl)imidazole-4-carboxamide) and fumarate, and of adenylosuccinate (ADS or N(6)-(1,2-dicarboxyethyl)-AMP) to adenosine monophosphate (AMP) and fumarate.</text>
</comment>
<dbReference type="PROSITE" id="PS00163">
    <property type="entry name" value="FUMARATE_LYASES"/>
    <property type="match status" value="1"/>
</dbReference>
<dbReference type="SUPFAM" id="SSF48557">
    <property type="entry name" value="L-aspartase-like"/>
    <property type="match status" value="1"/>
</dbReference>
<dbReference type="InterPro" id="IPR020557">
    <property type="entry name" value="Fumarate_lyase_CS"/>
</dbReference>
<keyword evidence="15" id="KW-1133">Transmembrane helix</keyword>
<evidence type="ECO:0000259" key="17">
    <source>
        <dbReference type="Pfam" id="PF08328"/>
    </source>
</evidence>
<evidence type="ECO:0000256" key="7">
    <source>
        <dbReference type="ARBA" id="ARBA00022755"/>
    </source>
</evidence>
<comment type="subunit">
    <text evidence="4">Homotetramer. Residues from neighboring subunits contribute catalytic and substrate-binding residues to each active site.</text>
</comment>
<evidence type="ECO:0000256" key="2">
    <source>
        <dbReference type="ARBA" id="ARBA00004734"/>
    </source>
</evidence>
<comment type="catalytic activity">
    <reaction evidence="9">
        <text>(2S)-2-[5-amino-1-(5-phospho-beta-D-ribosyl)imidazole-4-carboxamido]succinate = 5-amino-1-(5-phospho-beta-D-ribosyl)imidazole-4-carboxamide + fumarate</text>
        <dbReference type="Rhea" id="RHEA:23920"/>
        <dbReference type="ChEBI" id="CHEBI:29806"/>
        <dbReference type="ChEBI" id="CHEBI:58443"/>
        <dbReference type="ChEBI" id="CHEBI:58475"/>
        <dbReference type="EC" id="4.3.2.2"/>
    </reaction>
    <physiologicalReaction direction="left-to-right" evidence="9">
        <dbReference type="Rhea" id="RHEA:23921"/>
    </physiologicalReaction>
</comment>
<reference evidence="18" key="1">
    <citation type="submission" date="2024-06" db="EMBL/GenBank/DDBJ databases">
        <authorList>
            <person name="Manzano-Marin A."/>
            <person name="Manzano-Marin A."/>
            <person name="Alejandro Manzano Marin A."/>
        </authorList>
    </citation>
    <scope>NUCLEOTIDE SEQUENCE</scope>
    <source>
        <strain evidence="18">Ancorni-2928</strain>
    </source>
</reference>
<feature type="transmembrane region" description="Helical" evidence="15">
    <location>
        <begin position="343"/>
        <end position="365"/>
    </location>
</feature>
<proteinExistence type="inferred from homology"/>
<evidence type="ECO:0000256" key="15">
    <source>
        <dbReference type="SAM" id="Phobius"/>
    </source>
</evidence>
<evidence type="ECO:0000256" key="3">
    <source>
        <dbReference type="ARBA" id="ARBA00008273"/>
    </source>
</evidence>
<dbReference type="PANTHER" id="PTHR43411">
    <property type="entry name" value="ADENYLOSUCCINATE LYASE"/>
    <property type="match status" value="1"/>
</dbReference>
<dbReference type="PRINTS" id="PR00149">
    <property type="entry name" value="FUMRATELYASE"/>
</dbReference>
<dbReference type="Gene3D" id="1.20.200.10">
    <property type="entry name" value="Fumarase/aspartase (Central domain)"/>
    <property type="match status" value="1"/>
</dbReference>
<dbReference type="EC" id="4.3.2.2" evidence="5 13"/>
<evidence type="ECO:0000256" key="9">
    <source>
        <dbReference type="ARBA" id="ARBA00024477"/>
    </source>
</evidence>
<evidence type="ECO:0000256" key="1">
    <source>
        <dbReference type="ARBA" id="ARBA00004706"/>
    </source>
</evidence>
<evidence type="ECO:0000256" key="14">
    <source>
        <dbReference type="RuleBase" id="RU361172"/>
    </source>
</evidence>
<evidence type="ECO:0000256" key="8">
    <source>
        <dbReference type="ARBA" id="ARBA00023239"/>
    </source>
</evidence>
<feature type="domain" description="Adenylosuccinate lyase PurB C-terminal" evidence="17">
    <location>
        <begin position="332"/>
        <end position="446"/>
    </location>
</feature>
<gene>
    <name evidence="18" type="primary">purB</name>
    <name evidence="18" type="ORF">BUANCORI2928_209</name>
</gene>
<dbReference type="InterPro" id="IPR008948">
    <property type="entry name" value="L-Aspartase-like"/>
</dbReference>
<dbReference type="RefSeq" id="WP_367681174.1">
    <property type="nucleotide sequence ID" value="NZ_OZ060371.1"/>
</dbReference>
<sequence>MVCHSSLYSISPLDGKYKDKLNEVRSIFSEYAFIKNKLFVEVSWIKNLLKIKKIFNIDYSKKEVFNFLNNIIENFNEEDAYEIKKIENVINHDVKAVEYFLRNKLLKNQHFFHIIEYVHFGCTSEDINNISYGLMLNKVKKNIFLIFWEKIAEFIKNLSFKYKDVSILCRTHGQPATPSTLGKEFFIFYMRMKKQICQLKKINVLAKFNGTTGNYNAHYFAHPGVNWIKISEKFVTSFGLEWNAYTAQNEPHDYIAELFHCVVRFNNILLDLNRDLWMYISFGYFKQKLIDREVGSSIMPHKINPINFENSEGNIGLANSLMIHMSEKLPISRFQRDLSDSTVLRNIGVAVGYSVLAYSSFLLGLNRITINKKNIDKDLNNSWFILAEPIHTIMKTYRIKNSYEKLKTITRGKKINRDIIHNFIKNLNLPHDVKVKLLNLTPKDYIGKSSILVKNI</sequence>
<dbReference type="InterPro" id="IPR004769">
    <property type="entry name" value="Pur_lyase"/>
</dbReference>
<dbReference type="GO" id="GO:0004018">
    <property type="term" value="F:N6-(1,2-dicarboxyethyl)AMP AMP-lyase (fumarate-forming) activity"/>
    <property type="evidence" value="ECO:0007669"/>
    <property type="project" value="UniProtKB-UniRule"/>
</dbReference>
<name>A0AAT9IGP9_9GAMM</name>
<dbReference type="InterPro" id="IPR013539">
    <property type="entry name" value="PurB_C"/>
</dbReference>
<dbReference type="InterPro" id="IPR022761">
    <property type="entry name" value="Fumarate_lyase_N"/>
</dbReference>
<keyword evidence="8 14" id="KW-0456">Lyase</keyword>
<evidence type="ECO:0000256" key="13">
    <source>
        <dbReference type="NCBIfam" id="TIGR00928"/>
    </source>
</evidence>
<feature type="domain" description="Fumarate lyase N-terminal" evidence="16">
    <location>
        <begin position="15"/>
        <end position="313"/>
    </location>
</feature>
<dbReference type="NCBIfam" id="NF006764">
    <property type="entry name" value="PRK09285.1"/>
    <property type="match status" value="1"/>
</dbReference>
<evidence type="ECO:0000256" key="6">
    <source>
        <dbReference type="ARBA" id="ARBA00017058"/>
    </source>
</evidence>